<evidence type="ECO:0000259" key="1">
    <source>
        <dbReference type="Pfam" id="PF00144"/>
    </source>
</evidence>
<proteinExistence type="predicted"/>
<comment type="caution">
    <text evidence="2">The sequence shown here is derived from an EMBL/GenBank/DDBJ whole genome shotgun (WGS) entry which is preliminary data.</text>
</comment>
<dbReference type="InterPro" id="IPR001466">
    <property type="entry name" value="Beta-lactam-related"/>
</dbReference>
<sequence length="380" mass="40570">MNRRSLLGGALAGGLLAVTGVRPASAKESALPPLNTAGLAAAIDPLPAEISGALVRIEGAAGRWHGRAGEAEIGTGRPVPWDGRFRIGSMTKAFTAAAILQLVAAGLVELDAPLRRYLPDLLPEGYPGTVRMALDHTHGLRGTPIPNKDRAWFLAHRYDTFEPGSQVQWTEEPLFEPGTRQDYSNLGYIVAGLVIERVTGRPYADAVRRGVLRPLRLRATSLPGTRLGVPGPHAHGYERIVEGDTVRYVDVTRANPTLQWAAAEIISTTADLDDFLVGLLGGHLLPRRQLAAMLTVPSDAPIWAPGEDEDGSPATYSAGLSRIRLGGVEVWGKSGDRPGYNNGMGATLDLRRRVTFSLNTLTMGGNQPVTAQRLILAALT</sequence>
<organism evidence="2 3">
    <name type="scientific">Actinoplanes awajinensis subsp. mycoplanecinus</name>
    <dbReference type="NCBI Taxonomy" id="135947"/>
    <lineage>
        <taxon>Bacteria</taxon>
        <taxon>Bacillati</taxon>
        <taxon>Actinomycetota</taxon>
        <taxon>Actinomycetes</taxon>
        <taxon>Micromonosporales</taxon>
        <taxon>Micromonosporaceae</taxon>
        <taxon>Actinoplanes</taxon>
    </lineage>
</organism>
<dbReference type="EMBL" id="LLZH01000305">
    <property type="protein sequence ID" value="KUL26703.1"/>
    <property type="molecule type" value="Genomic_DNA"/>
</dbReference>
<accession>A0A101JH69</accession>
<dbReference type="AlphaFoldDB" id="A0A101JH69"/>
<reference evidence="2 3" key="1">
    <citation type="submission" date="2015-10" db="EMBL/GenBank/DDBJ databases">
        <authorList>
            <person name="Gilbert D.G."/>
        </authorList>
    </citation>
    <scope>NUCLEOTIDE SEQUENCE [LARGE SCALE GENOMIC DNA]</scope>
    <source>
        <strain evidence="2 3">NRRL B-16712</strain>
    </source>
</reference>
<gene>
    <name evidence="2" type="ORF">ADL15_37460</name>
</gene>
<evidence type="ECO:0000313" key="3">
    <source>
        <dbReference type="Proteomes" id="UP000053244"/>
    </source>
</evidence>
<feature type="domain" description="Beta-lactamase-related" evidence="1">
    <location>
        <begin position="40"/>
        <end position="374"/>
    </location>
</feature>
<name>A0A101JH69_9ACTN</name>
<dbReference type="PANTHER" id="PTHR46825">
    <property type="entry name" value="D-ALANYL-D-ALANINE-CARBOXYPEPTIDASE/ENDOPEPTIDASE AMPH"/>
    <property type="match status" value="1"/>
</dbReference>
<dbReference type="InterPro" id="IPR006311">
    <property type="entry name" value="TAT_signal"/>
</dbReference>
<dbReference type="Pfam" id="PF00144">
    <property type="entry name" value="Beta-lactamase"/>
    <property type="match status" value="1"/>
</dbReference>
<dbReference type="PANTHER" id="PTHR46825:SF7">
    <property type="entry name" value="D-ALANYL-D-ALANINE CARBOXYPEPTIDASE"/>
    <property type="match status" value="1"/>
</dbReference>
<keyword evidence="3" id="KW-1185">Reference proteome</keyword>
<dbReference type="Gene3D" id="3.40.710.10">
    <property type="entry name" value="DD-peptidase/beta-lactamase superfamily"/>
    <property type="match status" value="1"/>
</dbReference>
<evidence type="ECO:0000313" key="2">
    <source>
        <dbReference type="EMBL" id="KUL26703.1"/>
    </source>
</evidence>
<dbReference type="SUPFAM" id="SSF56601">
    <property type="entry name" value="beta-lactamase/transpeptidase-like"/>
    <property type="match status" value="1"/>
</dbReference>
<protein>
    <recommendedName>
        <fullName evidence="1">Beta-lactamase-related domain-containing protein</fullName>
    </recommendedName>
</protein>
<dbReference type="PROSITE" id="PS51318">
    <property type="entry name" value="TAT"/>
    <property type="match status" value="1"/>
</dbReference>
<dbReference type="InterPro" id="IPR012338">
    <property type="entry name" value="Beta-lactam/transpept-like"/>
</dbReference>
<dbReference type="Proteomes" id="UP000053244">
    <property type="component" value="Unassembled WGS sequence"/>
</dbReference>
<dbReference type="InterPro" id="IPR050491">
    <property type="entry name" value="AmpC-like"/>
</dbReference>
<dbReference type="RefSeq" id="WP_067701671.1">
    <property type="nucleotide sequence ID" value="NZ_LLZH01000305.1"/>
</dbReference>